<evidence type="ECO:0000313" key="1">
    <source>
        <dbReference type="EMBL" id="KAI3713150.1"/>
    </source>
</evidence>
<evidence type="ECO:0000313" key="2">
    <source>
        <dbReference type="Proteomes" id="UP001056120"/>
    </source>
</evidence>
<accession>A0ACB9AT83</accession>
<proteinExistence type="predicted"/>
<reference evidence="1 2" key="2">
    <citation type="journal article" date="2022" name="Mol. Ecol. Resour.">
        <title>The genomes of chicory, endive, great burdock and yacon provide insights into Asteraceae paleo-polyploidization history and plant inulin production.</title>
        <authorList>
            <person name="Fan W."/>
            <person name="Wang S."/>
            <person name="Wang H."/>
            <person name="Wang A."/>
            <person name="Jiang F."/>
            <person name="Liu H."/>
            <person name="Zhao H."/>
            <person name="Xu D."/>
            <person name="Zhang Y."/>
        </authorList>
    </citation>
    <scope>NUCLEOTIDE SEQUENCE [LARGE SCALE GENOMIC DNA]</scope>
    <source>
        <strain evidence="2">cv. Yunnan</strain>
        <tissue evidence="1">Leaves</tissue>
    </source>
</reference>
<keyword evidence="2" id="KW-1185">Reference proteome</keyword>
<sequence>MKKQTMHQVDRTHQNITRPMVYVLHFEIKTRVNQMLSQSCQFDVNTGDDDVVITIDVGSSRDLNDWKSETSIADSSLSFSIHESLIFVW</sequence>
<organism evidence="1 2">
    <name type="scientific">Smallanthus sonchifolius</name>
    <dbReference type="NCBI Taxonomy" id="185202"/>
    <lineage>
        <taxon>Eukaryota</taxon>
        <taxon>Viridiplantae</taxon>
        <taxon>Streptophyta</taxon>
        <taxon>Embryophyta</taxon>
        <taxon>Tracheophyta</taxon>
        <taxon>Spermatophyta</taxon>
        <taxon>Magnoliopsida</taxon>
        <taxon>eudicotyledons</taxon>
        <taxon>Gunneridae</taxon>
        <taxon>Pentapetalae</taxon>
        <taxon>asterids</taxon>
        <taxon>campanulids</taxon>
        <taxon>Asterales</taxon>
        <taxon>Asteraceae</taxon>
        <taxon>Asteroideae</taxon>
        <taxon>Heliantheae alliance</taxon>
        <taxon>Millerieae</taxon>
        <taxon>Smallanthus</taxon>
    </lineage>
</organism>
<name>A0ACB9AT83_9ASTR</name>
<comment type="caution">
    <text evidence="1">The sequence shown here is derived from an EMBL/GenBank/DDBJ whole genome shotgun (WGS) entry which is preliminary data.</text>
</comment>
<reference evidence="2" key="1">
    <citation type="journal article" date="2022" name="Mol. Ecol. Resour.">
        <title>The genomes of chicory, endive, great burdock and yacon provide insights into Asteraceae palaeo-polyploidization history and plant inulin production.</title>
        <authorList>
            <person name="Fan W."/>
            <person name="Wang S."/>
            <person name="Wang H."/>
            <person name="Wang A."/>
            <person name="Jiang F."/>
            <person name="Liu H."/>
            <person name="Zhao H."/>
            <person name="Xu D."/>
            <person name="Zhang Y."/>
        </authorList>
    </citation>
    <scope>NUCLEOTIDE SEQUENCE [LARGE SCALE GENOMIC DNA]</scope>
    <source>
        <strain evidence="2">cv. Yunnan</strain>
    </source>
</reference>
<gene>
    <name evidence="1" type="ORF">L1987_71723</name>
</gene>
<dbReference type="EMBL" id="CM042041">
    <property type="protein sequence ID" value="KAI3713150.1"/>
    <property type="molecule type" value="Genomic_DNA"/>
</dbReference>
<protein>
    <submittedName>
        <fullName evidence="1">Uncharacterized protein</fullName>
    </submittedName>
</protein>
<dbReference type="Proteomes" id="UP001056120">
    <property type="component" value="Linkage Group LG24"/>
</dbReference>